<dbReference type="EMBL" id="JBBPDW010000002">
    <property type="protein sequence ID" value="KAK7555922.1"/>
    <property type="molecule type" value="Genomic_DNA"/>
</dbReference>
<dbReference type="Gene3D" id="2.130.10.10">
    <property type="entry name" value="YVTN repeat-like/Quinoprotein amine dehydrogenase"/>
    <property type="match status" value="1"/>
</dbReference>
<dbReference type="SUPFAM" id="SSF50978">
    <property type="entry name" value="WD40 repeat-like"/>
    <property type="match status" value="1"/>
</dbReference>
<reference evidence="7 8" key="1">
    <citation type="submission" date="2024-04" db="EMBL/GenBank/DDBJ databases">
        <title>Phyllosticta paracitricarpa is synonymous to the EU quarantine fungus P. citricarpa based on phylogenomic analyses.</title>
        <authorList>
            <consortium name="Lawrence Berkeley National Laboratory"/>
            <person name="Van Ingen-Buijs V.A."/>
            <person name="Van Westerhoven A.C."/>
            <person name="Haridas S."/>
            <person name="Skiadas P."/>
            <person name="Martin F."/>
            <person name="Groenewald J.Z."/>
            <person name="Crous P.W."/>
            <person name="Seidl M.F."/>
        </authorList>
    </citation>
    <scope>NUCLEOTIDE SEQUENCE [LARGE SCALE GENOMIC DNA]</scope>
    <source>
        <strain evidence="7 8">CBS 122670</strain>
    </source>
</reference>
<keyword evidence="4" id="KW-0539">Nucleus</keyword>
<dbReference type="SMART" id="SM00320">
    <property type="entry name" value="WD40"/>
    <property type="match status" value="5"/>
</dbReference>
<gene>
    <name evidence="7" type="ORF">IWX46DRAFT_146167</name>
</gene>
<keyword evidence="2 5" id="KW-0853">WD repeat</keyword>
<feature type="compositionally biased region" description="Acidic residues" evidence="6">
    <location>
        <begin position="40"/>
        <end position="65"/>
    </location>
</feature>
<feature type="repeat" description="WD" evidence="5">
    <location>
        <begin position="244"/>
        <end position="285"/>
    </location>
</feature>
<dbReference type="PANTHER" id="PTHR19865">
    <property type="entry name" value="U3 SMALL NUCLEOLAR RNA INTERACTING PROTEIN 2"/>
    <property type="match status" value="1"/>
</dbReference>
<feature type="region of interest" description="Disordered" evidence="6">
    <location>
        <begin position="166"/>
        <end position="199"/>
    </location>
</feature>
<keyword evidence="3" id="KW-0677">Repeat</keyword>
<protein>
    <submittedName>
        <fullName evidence="7">WD40-repeat-containing domain protein</fullName>
    </submittedName>
</protein>
<accession>A0ABR1MS95</accession>
<evidence type="ECO:0000256" key="1">
    <source>
        <dbReference type="ARBA" id="ARBA00004123"/>
    </source>
</evidence>
<feature type="repeat" description="WD" evidence="5">
    <location>
        <begin position="202"/>
        <end position="243"/>
    </location>
</feature>
<comment type="caution">
    <text evidence="7">The sequence shown here is derived from an EMBL/GenBank/DDBJ whole genome shotgun (WGS) entry which is preliminary data.</text>
</comment>
<evidence type="ECO:0000256" key="5">
    <source>
        <dbReference type="PROSITE-ProRule" id="PRU00221"/>
    </source>
</evidence>
<dbReference type="InterPro" id="IPR036322">
    <property type="entry name" value="WD40_repeat_dom_sf"/>
</dbReference>
<name>A0ABR1MS95_9PEZI</name>
<evidence type="ECO:0000313" key="7">
    <source>
        <dbReference type="EMBL" id="KAK7555922.1"/>
    </source>
</evidence>
<dbReference type="PANTHER" id="PTHR19865:SF0">
    <property type="entry name" value="U3 SMALL NUCLEOLAR RNA-INTERACTING PROTEIN 2"/>
    <property type="match status" value="1"/>
</dbReference>
<dbReference type="Pfam" id="PF00400">
    <property type="entry name" value="WD40"/>
    <property type="match status" value="4"/>
</dbReference>
<dbReference type="PROSITE" id="PS50082">
    <property type="entry name" value="WD_REPEATS_2"/>
    <property type="match status" value="3"/>
</dbReference>
<sequence>MSSFFTAPASQKKRKRTGTAATAPEKRSRKRREDSISSGESDDDDNRPQAEEYESNESSDAENETAAERRLRLAERYLENIKEEVDEAGFDAAEIDRDLIAERLKEDVAEGKGKVYRRIATTLDFDSATKNLFRSDNLATTAVATCAPYAYTATKDMCLVKWQIQSPPNSKADHPSNLTPRRRPTQLAYTKGNKRYGNDPKYQHHTAPILCCAASADGKFVATGGADRRLIIWNAKDLSPLKVFTHHRDAVNALAFRRNTNQLFSASSDRTIKVWSLDELAYVDTLFGHQDSVVDIGALAQERCVSVGSRDRTARLWKVVEESQLVFRGGGSSEKRIAKGQSGAHAEGSIDKIAMVDEDTFVTGSDNGSISLWSVHKKKPVFTLPLAHGLDPPMKPEEVHADAETSEAWIPPQIPRWITALATIPYTDVILSGSWDGWVRAWKVSDDGKRLEAIGTIGATGSSRATTEESEGCQQAEENVRGVINDLSIFERGDRGRDGVCVVAAVGKEMKFGRWKQYPGKNAAVVFEVSKKAVDGVNGDQQGAEEAD</sequence>
<dbReference type="InterPro" id="IPR020472">
    <property type="entry name" value="WD40_PAC1"/>
</dbReference>
<evidence type="ECO:0000256" key="2">
    <source>
        <dbReference type="ARBA" id="ARBA00022574"/>
    </source>
</evidence>
<organism evidence="7 8">
    <name type="scientific">Phyllosticta citricarpa</name>
    <dbReference type="NCBI Taxonomy" id="55181"/>
    <lineage>
        <taxon>Eukaryota</taxon>
        <taxon>Fungi</taxon>
        <taxon>Dikarya</taxon>
        <taxon>Ascomycota</taxon>
        <taxon>Pezizomycotina</taxon>
        <taxon>Dothideomycetes</taxon>
        <taxon>Dothideomycetes incertae sedis</taxon>
        <taxon>Botryosphaeriales</taxon>
        <taxon>Phyllostictaceae</taxon>
        <taxon>Phyllosticta</taxon>
    </lineage>
</organism>
<dbReference type="PRINTS" id="PR00320">
    <property type="entry name" value="GPROTEINBRPT"/>
</dbReference>
<proteinExistence type="predicted"/>
<dbReference type="InterPro" id="IPR001680">
    <property type="entry name" value="WD40_rpt"/>
</dbReference>
<comment type="subcellular location">
    <subcellularLocation>
        <location evidence="1">Nucleus</location>
    </subcellularLocation>
</comment>
<dbReference type="PROSITE" id="PS50294">
    <property type="entry name" value="WD_REPEATS_REGION"/>
    <property type="match status" value="2"/>
</dbReference>
<evidence type="ECO:0000256" key="6">
    <source>
        <dbReference type="SAM" id="MobiDB-lite"/>
    </source>
</evidence>
<feature type="repeat" description="WD" evidence="5">
    <location>
        <begin position="286"/>
        <end position="327"/>
    </location>
</feature>
<dbReference type="Proteomes" id="UP001365128">
    <property type="component" value="Unassembled WGS sequence"/>
</dbReference>
<evidence type="ECO:0000256" key="3">
    <source>
        <dbReference type="ARBA" id="ARBA00022737"/>
    </source>
</evidence>
<evidence type="ECO:0000313" key="8">
    <source>
        <dbReference type="Proteomes" id="UP001365128"/>
    </source>
</evidence>
<keyword evidence="8" id="KW-1185">Reference proteome</keyword>
<evidence type="ECO:0000256" key="4">
    <source>
        <dbReference type="ARBA" id="ARBA00023242"/>
    </source>
</evidence>
<dbReference type="InterPro" id="IPR039241">
    <property type="entry name" value="Rrp9-like"/>
</dbReference>
<dbReference type="InterPro" id="IPR015943">
    <property type="entry name" value="WD40/YVTN_repeat-like_dom_sf"/>
</dbReference>
<feature type="region of interest" description="Disordered" evidence="6">
    <location>
        <begin position="1"/>
        <end position="67"/>
    </location>
</feature>